<gene>
    <name evidence="11" type="primary">WBP1_2</name>
    <name evidence="12" type="ORF">B0A54_08177</name>
    <name evidence="11" type="ORF">LTR91_005505</name>
</gene>
<dbReference type="InterPro" id="IPR005013">
    <property type="entry name" value="DDOST_48_kDa_subunit"/>
</dbReference>
<evidence type="ECO:0000256" key="7">
    <source>
        <dbReference type="ARBA" id="ARBA00023136"/>
    </source>
</evidence>
<dbReference type="AlphaFoldDB" id="A0A4U0UZP7"/>
<dbReference type="EMBL" id="JAUJLE010000035">
    <property type="protein sequence ID" value="KAK1000934.1"/>
    <property type="molecule type" value="Genomic_DNA"/>
</dbReference>
<evidence type="ECO:0000256" key="3">
    <source>
        <dbReference type="ARBA" id="ARBA00008743"/>
    </source>
</evidence>
<evidence type="ECO:0000256" key="1">
    <source>
        <dbReference type="ARBA" id="ARBA00004479"/>
    </source>
</evidence>
<dbReference type="UniPathway" id="UPA00378"/>
<comment type="subcellular location">
    <subcellularLocation>
        <location evidence="8">Endoplasmic reticulum membrane</location>
        <topology evidence="8">Single-pass type I membrane protein</topology>
    </subcellularLocation>
    <subcellularLocation>
        <location evidence="1">Membrane</location>
        <topology evidence="1">Single-pass type I membrane protein</topology>
    </subcellularLocation>
</comment>
<keyword evidence="5 8" id="KW-0256">Endoplasmic reticulum</keyword>
<comment type="caution">
    <text evidence="12">The sequence shown here is derived from an EMBL/GenBank/DDBJ whole genome shotgun (WGS) entry which is preliminary data.</text>
</comment>
<dbReference type="EMBL" id="NAJP01000026">
    <property type="protein sequence ID" value="TKA41751.1"/>
    <property type="molecule type" value="Genomic_DNA"/>
</dbReference>
<accession>A0A4U0UZP7</accession>
<dbReference type="STRING" id="329885.A0A4U0UZP7"/>
<comment type="pathway">
    <text evidence="2 8">Protein modification; protein glycosylation.</text>
</comment>
<keyword evidence="4 8" id="KW-0812">Transmembrane</keyword>
<feature type="signal peptide" evidence="8">
    <location>
        <begin position="1"/>
        <end position="18"/>
    </location>
</feature>
<evidence type="ECO:0000313" key="14">
    <source>
        <dbReference type="Proteomes" id="UP001175353"/>
    </source>
</evidence>
<feature type="domain" description="OST48 middle" evidence="10">
    <location>
        <begin position="324"/>
        <end position="468"/>
    </location>
</feature>
<dbReference type="PANTHER" id="PTHR10830">
    <property type="entry name" value="DOLICHYL-DIPHOSPHOOLIGOSACCHARIDE--PROTEIN GLYCOSYLTRANSFERASE 48 KDA SUBUNIT"/>
    <property type="match status" value="1"/>
</dbReference>
<evidence type="ECO:0000256" key="2">
    <source>
        <dbReference type="ARBA" id="ARBA00004922"/>
    </source>
</evidence>
<comment type="subunit">
    <text evidence="8">Component of the oligosaccharyltransferase (OST) complex.</text>
</comment>
<feature type="transmembrane region" description="Helical" evidence="8">
    <location>
        <begin position="443"/>
        <end position="466"/>
    </location>
</feature>
<dbReference type="Proteomes" id="UP001175353">
    <property type="component" value="Unassembled WGS sequence"/>
</dbReference>
<dbReference type="Proteomes" id="UP000310066">
    <property type="component" value="Unassembled WGS sequence"/>
</dbReference>
<reference evidence="11" key="2">
    <citation type="submission" date="2023-06" db="EMBL/GenBank/DDBJ databases">
        <title>Black Yeasts Isolated from many extreme environments.</title>
        <authorList>
            <person name="Coleine C."/>
            <person name="Stajich J.E."/>
            <person name="Selbmann L."/>
        </authorList>
    </citation>
    <scope>NUCLEOTIDE SEQUENCE</scope>
    <source>
        <strain evidence="11">CCFEE 5200</strain>
    </source>
</reference>
<evidence type="ECO:0000259" key="10">
    <source>
        <dbReference type="Pfam" id="PF23358"/>
    </source>
</evidence>
<dbReference type="InterPro" id="IPR055457">
    <property type="entry name" value="OST48_N"/>
</dbReference>
<dbReference type="Pfam" id="PF03345">
    <property type="entry name" value="OST48_N"/>
    <property type="match status" value="1"/>
</dbReference>
<name>A0A4U0UZP7_9PEZI</name>
<dbReference type="Pfam" id="PF23358">
    <property type="entry name" value="OST48_MD"/>
    <property type="match status" value="1"/>
</dbReference>
<dbReference type="PANTHER" id="PTHR10830:SF0">
    <property type="entry name" value="DOLICHYL-DIPHOSPHOOLIGOSACCHARIDE--PROTEIN GLYCOSYLTRANSFERASE 48 KDA SUBUNIT"/>
    <property type="match status" value="1"/>
</dbReference>
<proteinExistence type="inferred from homology"/>
<evidence type="ECO:0000313" key="11">
    <source>
        <dbReference type="EMBL" id="KAK1000934.1"/>
    </source>
</evidence>
<comment type="function">
    <text evidence="8">Subunit of the oligosaccharyl transferase (OST) complex that catalyzes the initial transfer of a defined glycan (Glc(3)Man(9)GlcNAc(2) in eukaryotes) from the lipid carrier dolichol-pyrophosphate to an asparagine residue within an Asn-X-Ser/Thr consensus motif in nascent polypeptide chains, the first step in protein N-glycosylation. N-glycosylation occurs cotranslationally and the complex associates with the Sec61 complex at the channel-forming translocon complex that mediates protein translocation across the endoplasmic reticulum (ER).</text>
</comment>
<protein>
    <recommendedName>
        <fullName evidence="8">Dolichyl-diphosphooligosaccharide--protein glycosyltransferase subunit WBP1</fullName>
        <shortName evidence="8">Oligosaccharyl transferase subunit WBP1</shortName>
    </recommendedName>
</protein>
<evidence type="ECO:0000256" key="5">
    <source>
        <dbReference type="ARBA" id="ARBA00022824"/>
    </source>
</evidence>
<reference evidence="12 13" key="1">
    <citation type="submission" date="2017-03" db="EMBL/GenBank/DDBJ databases">
        <title>Genomes of endolithic fungi from Antarctica.</title>
        <authorList>
            <person name="Coleine C."/>
            <person name="Masonjones S."/>
            <person name="Stajich J.E."/>
        </authorList>
    </citation>
    <scope>NUCLEOTIDE SEQUENCE [LARGE SCALE GENOMIC DNA]</scope>
    <source>
        <strain evidence="12 13">CCFEE 5311</strain>
    </source>
</reference>
<feature type="chain" id="PRO_5044516377" description="Dolichyl-diphosphooligosaccharide--protein glycosyltransferase subunit WBP1" evidence="8">
    <location>
        <begin position="19"/>
        <end position="485"/>
    </location>
</feature>
<keyword evidence="6 8" id="KW-1133">Transmembrane helix</keyword>
<dbReference type="OrthoDB" id="29105at2759"/>
<dbReference type="GO" id="GO:0018279">
    <property type="term" value="P:protein N-linked glycosylation via asparagine"/>
    <property type="evidence" value="ECO:0007669"/>
    <property type="project" value="UniProtKB-UniRule"/>
</dbReference>
<keyword evidence="11" id="KW-0808">Transferase</keyword>
<sequence>MRLRLFGLVLGLVGFVSALSAQGQNLLVVIEDESDKTKYSQFWSDLQDRGFQLSYRSPKDTALSLFLHGEPAYSHLLLLPTKSKGFGPNLTPNLIVDFVNGGSNVLLALSAEQGIPSAVSSLLLELDISLPPDRNSLVVDHFNYDTQSAGDKHDVLLLPSSANSKKGIKNFFSVDGLVAFPHAVGQVLGNASPLLASVIKAPATAYTYNPKEDSTEGLEDVFATGAQLTLVSAFQARNSARFTVLGSSAALEDKWFDASVSLPGSKTGKTGQKTANKAFAHALSAWTFKELGVLRVNSVTHRLAEDTRAGITNSTAVSAAPGDVNPEIYRIKNRVHYAVSLSEYSGTHWIPFTPPAGDAVQLEFSMLSPFHRLDLTPSPDTANPQNNATLYTAEFVLPDQHGIFNFFLEYRRPFYTNVEEKRTVSVRHFAHDEWPRSFVISAAFPWIGGIWVTVLGWLGFVGLWVYSKPGGARRELKVGGVGGKK</sequence>
<evidence type="ECO:0000313" key="13">
    <source>
        <dbReference type="Proteomes" id="UP000310066"/>
    </source>
</evidence>
<organism evidence="12 13">
    <name type="scientific">Friedmanniomyces endolithicus</name>
    <dbReference type="NCBI Taxonomy" id="329885"/>
    <lineage>
        <taxon>Eukaryota</taxon>
        <taxon>Fungi</taxon>
        <taxon>Dikarya</taxon>
        <taxon>Ascomycota</taxon>
        <taxon>Pezizomycotina</taxon>
        <taxon>Dothideomycetes</taxon>
        <taxon>Dothideomycetidae</taxon>
        <taxon>Mycosphaerellales</taxon>
        <taxon>Teratosphaeriaceae</taxon>
        <taxon>Friedmanniomyces</taxon>
    </lineage>
</organism>
<evidence type="ECO:0000313" key="12">
    <source>
        <dbReference type="EMBL" id="TKA41751.1"/>
    </source>
</evidence>
<dbReference type="GO" id="GO:0008250">
    <property type="term" value="C:oligosaccharyltransferase complex"/>
    <property type="evidence" value="ECO:0007669"/>
    <property type="project" value="TreeGrafter"/>
</dbReference>
<evidence type="ECO:0000259" key="9">
    <source>
        <dbReference type="Pfam" id="PF03345"/>
    </source>
</evidence>
<feature type="domain" description="OST48 N-terminal" evidence="9">
    <location>
        <begin position="26"/>
        <end position="287"/>
    </location>
</feature>
<comment type="similarity">
    <text evidence="3 8">Belongs to the DDOST 48 kDa subunit family.</text>
</comment>
<keyword evidence="8" id="KW-0732">Signal</keyword>
<dbReference type="InterPro" id="IPR055459">
    <property type="entry name" value="OST48_MD"/>
</dbReference>
<evidence type="ECO:0000256" key="8">
    <source>
        <dbReference type="RuleBase" id="RU361142"/>
    </source>
</evidence>
<dbReference type="GO" id="GO:0016740">
    <property type="term" value="F:transferase activity"/>
    <property type="evidence" value="ECO:0007669"/>
    <property type="project" value="UniProtKB-KW"/>
</dbReference>
<evidence type="ECO:0000256" key="6">
    <source>
        <dbReference type="ARBA" id="ARBA00022989"/>
    </source>
</evidence>
<evidence type="ECO:0000256" key="4">
    <source>
        <dbReference type="ARBA" id="ARBA00022692"/>
    </source>
</evidence>
<keyword evidence="7 8" id="KW-0472">Membrane</keyword>
<keyword evidence="14" id="KW-1185">Reference proteome</keyword>